<dbReference type="Proteomes" id="UP000266861">
    <property type="component" value="Unassembled WGS sequence"/>
</dbReference>
<keyword evidence="1" id="KW-1133">Transmembrane helix</keyword>
<gene>
    <name evidence="2" type="ORF">Glove_600g4</name>
</gene>
<dbReference type="OrthoDB" id="2406744at2759"/>
<keyword evidence="3" id="KW-1185">Reference proteome</keyword>
<protein>
    <submittedName>
        <fullName evidence="2">Uncharacterized protein</fullName>
    </submittedName>
</protein>
<evidence type="ECO:0000256" key="1">
    <source>
        <dbReference type="SAM" id="Phobius"/>
    </source>
</evidence>
<reference evidence="2 3" key="1">
    <citation type="submission" date="2018-08" db="EMBL/GenBank/DDBJ databases">
        <title>Genome and evolution of the arbuscular mycorrhizal fungus Diversispora epigaea (formerly Glomus versiforme) and its bacterial endosymbionts.</title>
        <authorList>
            <person name="Sun X."/>
            <person name="Fei Z."/>
            <person name="Harrison M."/>
        </authorList>
    </citation>
    <scope>NUCLEOTIDE SEQUENCE [LARGE SCALE GENOMIC DNA]</scope>
    <source>
        <strain evidence="2 3">IT104</strain>
    </source>
</reference>
<accession>A0A397GAR5</accession>
<organism evidence="2 3">
    <name type="scientific">Diversispora epigaea</name>
    <dbReference type="NCBI Taxonomy" id="1348612"/>
    <lineage>
        <taxon>Eukaryota</taxon>
        <taxon>Fungi</taxon>
        <taxon>Fungi incertae sedis</taxon>
        <taxon>Mucoromycota</taxon>
        <taxon>Glomeromycotina</taxon>
        <taxon>Glomeromycetes</taxon>
        <taxon>Diversisporales</taxon>
        <taxon>Diversisporaceae</taxon>
        <taxon>Diversispora</taxon>
    </lineage>
</organism>
<feature type="transmembrane region" description="Helical" evidence="1">
    <location>
        <begin position="36"/>
        <end position="56"/>
    </location>
</feature>
<feature type="transmembrane region" description="Helical" evidence="1">
    <location>
        <begin position="6"/>
        <end position="24"/>
    </location>
</feature>
<sequence length="67" mass="7481">MPPIPWVALLENGLVMIVCILTKPQNTALNEALLKNGLVMIVCILTKIPVFIGQLWHTNDNIELKCK</sequence>
<keyword evidence="1" id="KW-0812">Transmembrane</keyword>
<evidence type="ECO:0000313" key="3">
    <source>
        <dbReference type="Proteomes" id="UP000266861"/>
    </source>
</evidence>
<keyword evidence="1" id="KW-0472">Membrane</keyword>
<name>A0A397GAR5_9GLOM</name>
<dbReference type="AlphaFoldDB" id="A0A397GAR5"/>
<evidence type="ECO:0000313" key="2">
    <source>
        <dbReference type="EMBL" id="RHZ46984.1"/>
    </source>
</evidence>
<comment type="caution">
    <text evidence="2">The sequence shown here is derived from an EMBL/GenBank/DDBJ whole genome shotgun (WGS) entry which is preliminary data.</text>
</comment>
<proteinExistence type="predicted"/>
<dbReference type="EMBL" id="PQFF01000500">
    <property type="protein sequence ID" value="RHZ46984.1"/>
    <property type="molecule type" value="Genomic_DNA"/>
</dbReference>